<dbReference type="PANTHER" id="PTHR38886:SF1">
    <property type="entry name" value="NACHT-NTPASE AND P-LOOP NTPASES N-TERMINAL DOMAIN-CONTAINING PROTEIN"/>
    <property type="match status" value="1"/>
</dbReference>
<name>A0A8E2JHA6_9PEZI</name>
<evidence type="ECO:0000313" key="2">
    <source>
        <dbReference type="Proteomes" id="UP000250266"/>
    </source>
</evidence>
<proteinExistence type="predicted"/>
<evidence type="ECO:0000313" key="1">
    <source>
        <dbReference type="EMBL" id="OCK82307.1"/>
    </source>
</evidence>
<dbReference type="Proteomes" id="UP000250266">
    <property type="component" value="Unassembled WGS sequence"/>
</dbReference>
<protein>
    <recommendedName>
        <fullName evidence="3">Fungal N-terminal domain-containing protein</fullName>
    </recommendedName>
</protein>
<dbReference type="OrthoDB" id="3045089at2759"/>
<accession>A0A8E2JHA6</accession>
<dbReference type="PANTHER" id="PTHR38886">
    <property type="entry name" value="SESA DOMAIN-CONTAINING PROTEIN"/>
    <property type="match status" value="1"/>
</dbReference>
<organism evidence="1 2">
    <name type="scientific">Lepidopterella palustris CBS 459.81</name>
    <dbReference type="NCBI Taxonomy" id="1314670"/>
    <lineage>
        <taxon>Eukaryota</taxon>
        <taxon>Fungi</taxon>
        <taxon>Dikarya</taxon>
        <taxon>Ascomycota</taxon>
        <taxon>Pezizomycotina</taxon>
        <taxon>Dothideomycetes</taxon>
        <taxon>Pleosporomycetidae</taxon>
        <taxon>Mytilinidiales</taxon>
        <taxon>Argynnaceae</taxon>
        <taxon>Lepidopterella</taxon>
    </lineage>
</organism>
<reference evidence="1 2" key="1">
    <citation type="journal article" date="2016" name="Nat. Commun.">
        <title>Ectomycorrhizal ecology is imprinted in the genome of the dominant symbiotic fungus Cenococcum geophilum.</title>
        <authorList>
            <consortium name="DOE Joint Genome Institute"/>
            <person name="Peter M."/>
            <person name="Kohler A."/>
            <person name="Ohm R.A."/>
            <person name="Kuo A."/>
            <person name="Krutzmann J."/>
            <person name="Morin E."/>
            <person name="Arend M."/>
            <person name="Barry K.W."/>
            <person name="Binder M."/>
            <person name="Choi C."/>
            <person name="Clum A."/>
            <person name="Copeland A."/>
            <person name="Grisel N."/>
            <person name="Haridas S."/>
            <person name="Kipfer T."/>
            <person name="LaButti K."/>
            <person name="Lindquist E."/>
            <person name="Lipzen A."/>
            <person name="Maire R."/>
            <person name="Meier B."/>
            <person name="Mihaltcheva S."/>
            <person name="Molinier V."/>
            <person name="Murat C."/>
            <person name="Poggeler S."/>
            <person name="Quandt C.A."/>
            <person name="Sperisen C."/>
            <person name="Tritt A."/>
            <person name="Tisserant E."/>
            <person name="Crous P.W."/>
            <person name="Henrissat B."/>
            <person name="Nehls U."/>
            <person name="Egli S."/>
            <person name="Spatafora J.W."/>
            <person name="Grigoriev I.V."/>
            <person name="Martin F.M."/>
        </authorList>
    </citation>
    <scope>NUCLEOTIDE SEQUENCE [LARGE SCALE GENOMIC DNA]</scope>
    <source>
        <strain evidence="1 2">CBS 459.81</strain>
    </source>
</reference>
<dbReference type="EMBL" id="KV744892">
    <property type="protein sequence ID" value="OCK82307.1"/>
    <property type="molecule type" value="Genomic_DNA"/>
</dbReference>
<keyword evidence="2" id="KW-1185">Reference proteome</keyword>
<evidence type="ECO:0008006" key="3">
    <source>
        <dbReference type="Google" id="ProtNLM"/>
    </source>
</evidence>
<sequence length="346" mass="38703">MPVPFGFSAGDFVNAIQLLTKVAKALKDSGGACDEYQSLTKELHLLLVVLEELSRLPPAGPASQNHYNAVRVMVAEVQTPLNDFVSRIEKGFGRLSINHAQLSWTATKEKIKWAVAMQKETENMRSIVMMKLISLSVLLALPTPGALSRIDKRVSDEHWEAVNRQNDLLRSINGLNTQQSGLNTLISGASNAAAAHSRRFLTMCTGIASGIKLLSSDQRRNERRAYLHNKNIRQRQISTERAVMRVTARFRTWAGRSGGLVQRILQMLSDFSRDGLAALEKLHRLNVDIYNILLRLNECIPRLPSTLLEDNITFIDVLNRRSSLPYSIFRHWQVGSPRAIRALGSA</sequence>
<dbReference type="AlphaFoldDB" id="A0A8E2JHA6"/>
<gene>
    <name evidence="1" type="ORF">K432DRAFT_226058</name>
</gene>